<protein>
    <submittedName>
        <fullName evidence="2">Uncharacterized protein</fullName>
    </submittedName>
</protein>
<feature type="compositionally biased region" description="Polar residues" evidence="1">
    <location>
        <begin position="953"/>
        <end position="966"/>
    </location>
</feature>
<feature type="compositionally biased region" description="Basic and acidic residues" evidence="1">
    <location>
        <begin position="65"/>
        <end position="79"/>
    </location>
</feature>
<evidence type="ECO:0000313" key="3">
    <source>
        <dbReference type="Proteomes" id="UP000799536"/>
    </source>
</evidence>
<organism evidence="2 3">
    <name type="scientific">Delitschia confertaspora ATCC 74209</name>
    <dbReference type="NCBI Taxonomy" id="1513339"/>
    <lineage>
        <taxon>Eukaryota</taxon>
        <taxon>Fungi</taxon>
        <taxon>Dikarya</taxon>
        <taxon>Ascomycota</taxon>
        <taxon>Pezizomycotina</taxon>
        <taxon>Dothideomycetes</taxon>
        <taxon>Pleosporomycetidae</taxon>
        <taxon>Pleosporales</taxon>
        <taxon>Delitschiaceae</taxon>
        <taxon>Delitschia</taxon>
    </lineage>
</organism>
<feature type="region of interest" description="Disordered" evidence="1">
    <location>
        <begin position="853"/>
        <end position="886"/>
    </location>
</feature>
<name>A0A9P4MSQ6_9PLEO</name>
<evidence type="ECO:0000313" key="2">
    <source>
        <dbReference type="EMBL" id="KAF2198278.1"/>
    </source>
</evidence>
<dbReference type="Proteomes" id="UP000799536">
    <property type="component" value="Unassembled WGS sequence"/>
</dbReference>
<feature type="region of interest" description="Disordered" evidence="1">
    <location>
        <begin position="695"/>
        <end position="716"/>
    </location>
</feature>
<feature type="region of interest" description="Disordered" evidence="1">
    <location>
        <begin position="734"/>
        <end position="776"/>
    </location>
</feature>
<evidence type="ECO:0000256" key="1">
    <source>
        <dbReference type="SAM" id="MobiDB-lite"/>
    </source>
</evidence>
<gene>
    <name evidence="2" type="ORF">GQ43DRAFT_465739</name>
</gene>
<dbReference type="AlphaFoldDB" id="A0A9P4MSQ6"/>
<comment type="caution">
    <text evidence="2">The sequence shown here is derived from an EMBL/GenBank/DDBJ whole genome shotgun (WGS) entry which is preliminary data.</text>
</comment>
<reference evidence="2" key="1">
    <citation type="journal article" date="2020" name="Stud. Mycol.">
        <title>101 Dothideomycetes genomes: a test case for predicting lifestyles and emergence of pathogens.</title>
        <authorList>
            <person name="Haridas S."/>
            <person name="Albert R."/>
            <person name="Binder M."/>
            <person name="Bloem J."/>
            <person name="Labutti K."/>
            <person name="Salamov A."/>
            <person name="Andreopoulos B."/>
            <person name="Baker S."/>
            <person name="Barry K."/>
            <person name="Bills G."/>
            <person name="Bluhm B."/>
            <person name="Cannon C."/>
            <person name="Castanera R."/>
            <person name="Culley D."/>
            <person name="Daum C."/>
            <person name="Ezra D."/>
            <person name="Gonzalez J."/>
            <person name="Henrissat B."/>
            <person name="Kuo A."/>
            <person name="Liang C."/>
            <person name="Lipzen A."/>
            <person name="Lutzoni F."/>
            <person name="Magnuson J."/>
            <person name="Mondo S."/>
            <person name="Nolan M."/>
            <person name="Ohm R."/>
            <person name="Pangilinan J."/>
            <person name="Park H.-J."/>
            <person name="Ramirez L."/>
            <person name="Alfaro M."/>
            <person name="Sun H."/>
            <person name="Tritt A."/>
            <person name="Yoshinaga Y."/>
            <person name="Zwiers L.-H."/>
            <person name="Turgeon B."/>
            <person name="Goodwin S."/>
            <person name="Spatafora J."/>
            <person name="Crous P."/>
            <person name="Grigoriev I."/>
        </authorList>
    </citation>
    <scope>NUCLEOTIDE SEQUENCE</scope>
    <source>
        <strain evidence="2">ATCC 74209</strain>
    </source>
</reference>
<keyword evidence="3" id="KW-1185">Reference proteome</keyword>
<feature type="region of interest" description="Disordered" evidence="1">
    <location>
        <begin position="929"/>
        <end position="973"/>
    </location>
</feature>
<proteinExistence type="predicted"/>
<sequence>MNTSYYILEDDQPWTTARCNRLLRPISSRLATLRKELEKSRFRASEISNTLGITAKVASSQTQTTKERKPRGFEKRTDPDWVPCGKLGTGAGRKRTYGGRAGQSTASSKSNPMKPPVGRPGEVSVPTPFISRSLGRLQDSPQTQGSPLQHAGKRRKPFFIKQSDDFKAFKKGMEARRYAEINGLLEAYRNLLQATRPGHEKSRKGTRSLMSTCLRQVPTYIALEEYWAAEDEDEEDDTRDLPNEIYTELENRGACSGQGWRPLKEIVQAHATALLCDAIEDGLLDIGKLLGFYKLCQSARAWDELEKLLGSFLVALKPLSPPTSVQANLFSDQTSCYMWMVEDFVTGTGRHQFLYDTMEYMLAQDLLPVEWLATECMRPIWSRVIRVLSDRNHRNHANAARLLETAISVGAGLSADDVFEDGDVEIVTKQAKLSSKAAIRDALNNTFSSLLTLLSGITLVSNTRAEESDEGTVQSVTWILDSLVIGLLRRKNIRSDLELLDPELENMETFARRALWCTGAAFLVHLGGCQLGKHMISIDTSAIVSSFNWIIRNYSAADLDVSSILESLPTFISSTAQCSGKAWGDDGFDQLQRLVHALLSTHGARLRHPSWNLKRIALDSCLEFAQTTKIGEHFAYARKIEKSLTKLGQHLTTRSPEKAIASPTTSNGFRWEEGIGEWVACTPFLKKEIKQLPQKSKSTRAFELPPTPLNSQSEGESLLLNNDTTLVEDHEDLPDYVESLPGSPAPSLPRESSPPLQSSPTKPVERRKNPKRTSLFLEIVVPVSKKTRLSPPESGSSGQASQLNLMSEAHMAFTPCHNPPQRPQWKSTRTTTNPMLLQTTRIAERSLTLDCRPLTRQLRGRRQRSSYTETESDSNSKETLSDHQVATTVRDRRGNARVLVVIPANERRINSLFLSNSISKAKVQSDEDELYVSNSSAHNHKENKPPVRKSKRTTASMVQKSAPQRSPSRRVWEKKQASLMDLVDLSEDELSFA</sequence>
<accession>A0A9P4MSQ6</accession>
<dbReference type="EMBL" id="ML994156">
    <property type="protein sequence ID" value="KAF2198278.1"/>
    <property type="molecule type" value="Genomic_DNA"/>
</dbReference>
<feature type="region of interest" description="Disordered" evidence="1">
    <location>
        <begin position="58"/>
        <end position="157"/>
    </location>
</feature>
<feature type="compositionally biased region" description="Polar residues" evidence="1">
    <location>
        <begin position="102"/>
        <end position="111"/>
    </location>
</feature>
<dbReference type="OrthoDB" id="4159838at2759"/>